<feature type="compositionally biased region" description="Basic and acidic residues" evidence="1">
    <location>
        <begin position="26"/>
        <end position="37"/>
    </location>
</feature>
<evidence type="ECO:0000256" key="1">
    <source>
        <dbReference type="SAM" id="MobiDB-lite"/>
    </source>
</evidence>
<dbReference type="EMBL" id="ABJB010787741">
    <property type="status" value="NOT_ANNOTATED_CDS"/>
    <property type="molecule type" value="Genomic_DNA"/>
</dbReference>
<feature type="compositionally biased region" description="Basic and acidic residues" evidence="1">
    <location>
        <begin position="1"/>
        <end position="10"/>
    </location>
</feature>
<dbReference type="VEuPathDB" id="VectorBase:ISCW000801"/>
<dbReference type="OrthoDB" id="8922241at2759"/>
<dbReference type="EMBL" id="ABJB010686083">
    <property type="status" value="NOT_ANNOTATED_CDS"/>
    <property type="molecule type" value="Genomic_DNA"/>
</dbReference>
<name>B7P4Z9_IXOSC</name>
<dbReference type="PaxDb" id="6945-B7P4Z9"/>
<dbReference type="EMBL" id="ABJB010982838">
    <property type="status" value="NOT_ANNOTATED_CDS"/>
    <property type="molecule type" value="Genomic_DNA"/>
</dbReference>
<dbReference type="EMBL" id="ABJB010039577">
    <property type="status" value="NOT_ANNOTATED_CDS"/>
    <property type="molecule type" value="Genomic_DNA"/>
</dbReference>
<feature type="compositionally biased region" description="Acidic residues" evidence="1">
    <location>
        <begin position="243"/>
        <end position="261"/>
    </location>
</feature>
<feature type="region of interest" description="Disordered" evidence="1">
    <location>
        <begin position="165"/>
        <end position="187"/>
    </location>
</feature>
<keyword evidence="4" id="KW-1185">Reference proteome</keyword>
<feature type="region of interest" description="Disordered" evidence="1">
    <location>
        <begin position="243"/>
        <end position="330"/>
    </location>
</feature>
<dbReference type="EMBL" id="ABJB010597817">
    <property type="status" value="NOT_ANNOTATED_CDS"/>
    <property type="molecule type" value="Genomic_DNA"/>
</dbReference>
<dbReference type="Proteomes" id="UP000001555">
    <property type="component" value="Unassembled WGS sequence"/>
</dbReference>
<dbReference type="EMBL" id="ABJB010169933">
    <property type="status" value="NOT_ANNOTATED_CDS"/>
    <property type="molecule type" value="Genomic_DNA"/>
</dbReference>
<evidence type="ECO:0000313" key="3">
    <source>
        <dbReference type="EnsemblMetazoa" id="ISCW000801-PA"/>
    </source>
</evidence>
<evidence type="ECO:0000313" key="4">
    <source>
        <dbReference type="Proteomes" id="UP000001555"/>
    </source>
</evidence>
<organism>
    <name type="scientific">Ixodes scapularis</name>
    <name type="common">Black-legged tick</name>
    <name type="synonym">Deer tick</name>
    <dbReference type="NCBI Taxonomy" id="6945"/>
    <lineage>
        <taxon>Eukaryota</taxon>
        <taxon>Metazoa</taxon>
        <taxon>Ecdysozoa</taxon>
        <taxon>Arthropoda</taxon>
        <taxon>Chelicerata</taxon>
        <taxon>Arachnida</taxon>
        <taxon>Acari</taxon>
        <taxon>Parasitiformes</taxon>
        <taxon>Ixodida</taxon>
        <taxon>Ixodoidea</taxon>
        <taxon>Ixodidae</taxon>
        <taxon>Ixodinae</taxon>
        <taxon>Ixodes</taxon>
    </lineage>
</organism>
<dbReference type="VEuPathDB" id="VectorBase:ISCP_000745"/>
<dbReference type="EMBL" id="ABJB010210590">
    <property type="status" value="NOT_ANNOTATED_CDS"/>
    <property type="molecule type" value="Genomic_DNA"/>
</dbReference>
<dbReference type="VEuPathDB" id="VectorBase:ISCI000801"/>
<dbReference type="EMBL" id="ABJB010421791">
    <property type="status" value="NOT_ANNOTATED_CDS"/>
    <property type="molecule type" value="Genomic_DNA"/>
</dbReference>
<evidence type="ECO:0000313" key="2">
    <source>
        <dbReference type="EMBL" id="EEC01671.1"/>
    </source>
</evidence>
<gene>
    <name evidence="2" type="ORF">IscW_ISCW000801</name>
</gene>
<accession>B7P4Z9</accession>
<sequence>MKPAKARLEEGVQTTSQLKATQTAEGGRKPPRDRAEQDGESAASTIEGRHCGNAGFPSLSHEYPNVGQAASIVVKKEPEEMLPAPTDESMYCDDFGRASIAPLHWEGPVNDSVSVKEEPDDSAYLRIHEGSCSGTFDRTSSVPPHPGGLWEDGRLHVIEVPDAILPTSTDGGSRYGDRGRPSPSQLDLKKHWNNCIVKEEQVDLAAPPAIERLCPEEPVREDSLQPYKEEPGDDSCVPIQSEADEADATSTSEDSDYEDADDLRIDPSYSPEPASGLQTATVGVKKEADEADATSTSESSDCEDADDPSSSPEPASGVQRATVGVEKAVPGETLLPTPMTLLPTLKTVTECCLL</sequence>
<dbReference type="EMBL" id="DS637847">
    <property type="protein sequence ID" value="EEC01671.1"/>
    <property type="molecule type" value="Genomic_DNA"/>
</dbReference>
<reference evidence="2 4" key="1">
    <citation type="submission" date="2008-03" db="EMBL/GenBank/DDBJ databases">
        <title>Annotation of Ixodes scapularis.</title>
        <authorList>
            <consortium name="Ixodes scapularis Genome Project Consortium"/>
            <person name="Caler E."/>
            <person name="Hannick L.I."/>
            <person name="Bidwell S."/>
            <person name="Joardar V."/>
            <person name="Thiagarajan M."/>
            <person name="Amedeo P."/>
            <person name="Galinsky K.J."/>
            <person name="Schobel S."/>
            <person name="Inman J."/>
            <person name="Hostetler J."/>
            <person name="Miller J."/>
            <person name="Hammond M."/>
            <person name="Megy K."/>
            <person name="Lawson D."/>
            <person name="Kodira C."/>
            <person name="Sutton G."/>
            <person name="Meyer J."/>
            <person name="Hill C.A."/>
            <person name="Birren B."/>
            <person name="Nene V."/>
            <person name="Collins F."/>
            <person name="Alarcon-Chaidez F."/>
            <person name="Wikel S."/>
            <person name="Strausberg R."/>
        </authorList>
    </citation>
    <scope>NUCLEOTIDE SEQUENCE [LARGE SCALE GENOMIC DNA]</scope>
    <source>
        <strain evidence="4">Wikel</strain>
        <strain evidence="2">Wikel colony</strain>
    </source>
</reference>
<feature type="compositionally biased region" description="Polar residues" evidence="1">
    <location>
        <begin position="12"/>
        <end position="24"/>
    </location>
</feature>
<proteinExistence type="predicted"/>
<dbReference type="HOGENOM" id="CLU_783650_0_0_1"/>
<feature type="region of interest" description="Disordered" evidence="1">
    <location>
        <begin position="1"/>
        <end position="50"/>
    </location>
</feature>
<dbReference type="EMBL" id="ABJB010289966">
    <property type="status" value="NOT_ANNOTATED_CDS"/>
    <property type="molecule type" value="Genomic_DNA"/>
</dbReference>
<protein>
    <submittedName>
        <fullName evidence="2 3">Uncharacterized protein</fullName>
    </submittedName>
</protein>
<dbReference type="EnsemblMetazoa" id="ISCW000801-RA">
    <property type="protein sequence ID" value="ISCW000801-PA"/>
    <property type="gene ID" value="ISCW000801"/>
</dbReference>
<reference evidence="3" key="2">
    <citation type="submission" date="2020-05" db="UniProtKB">
        <authorList>
            <consortium name="EnsemblMetazoa"/>
        </authorList>
    </citation>
    <scope>IDENTIFICATION</scope>
    <source>
        <strain evidence="3">wikel</strain>
    </source>
</reference>
<dbReference type="InParanoid" id="B7P4Z9"/>
<dbReference type="AlphaFoldDB" id="B7P4Z9"/>
<dbReference type="EMBL" id="ABJB011085644">
    <property type="status" value="NOT_ANNOTATED_CDS"/>
    <property type="molecule type" value="Genomic_DNA"/>
</dbReference>